<feature type="compositionally biased region" description="Acidic residues" evidence="1">
    <location>
        <begin position="153"/>
        <end position="168"/>
    </location>
</feature>
<name>A0A9P1C4X1_9DINO</name>
<protein>
    <submittedName>
        <fullName evidence="2">Uncharacterized protein</fullName>
    </submittedName>
</protein>
<feature type="compositionally biased region" description="Basic and acidic residues" evidence="1">
    <location>
        <begin position="141"/>
        <end position="152"/>
    </location>
</feature>
<evidence type="ECO:0000313" key="4">
    <source>
        <dbReference type="Proteomes" id="UP001152797"/>
    </source>
</evidence>
<feature type="compositionally biased region" description="Low complexity" evidence="1">
    <location>
        <begin position="107"/>
        <end position="133"/>
    </location>
</feature>
<dbReference type="EMBL" id="CAMXCT020000956">
    <property type="protein sequence ID" value="CAL1138484.1"/>
    <property type="molecule type" value="Genomic_DNA"/>
</dbReference>
<organism evidence="2">
    <name type="scientific">Cladocopium goreaui</name>
    <dbReference type="NCBI Taxonomy" id="2562237"/>
    <lineage>
        <taxon>Eukaryota</taxon>
        <taxon>Sar</taxon>
        <taxon>Alveolata</taxon>
        <taxon>Dinophyceae</taxon>
        <taxon>Suessiales</taxon>
        <taxon>Symbiodiniaceae</taxon>
        <taxon>Cladocopium</taxon>
    </lineage>
</organism>
<reference evidence="3 4" key="2">
    <citation type="submission" date="2024-05" db="EMBL/GenBank/DDBJ databases">
        <authorList>
            <person name="Chen Y."/>
            <person name="Shah S."/>
            <person name="Dougan E. K."/>
            <person name="Thang M."/>
            <person name="Chan C."/>
        </authorList>
    </citation>
    <scope>NUCLEOTIDE SEQUENCE [LARGE SCALE GENOMIC DNA]</scope>
</reference>
<proteinExistence type="predicted"/>
<dbReference type="EMBL" id="CAMXCT030000956">
    <property type="protein sequence ID" value="CAL4772421.1"/>
    <property type="molecule type" value="Genomic_DNA"/>
</dbReference>
<gene>
    <name evidence="2" type="ORF">C1SCF055_LOCUS12592</name>
</gene>
<dbReference type="OrthoDB" id="430471at2759"/>
<feature type="region of interest" description="Disordered" evidence="1">
    <location>
        <begin position="1"/>
        <end position="168"/>
    </location>
</feature>
<accession>A0A9P1C4X1</accession>
<keyword evidence="4" id="KW-1185">Reference proteome</keyword>
<evidence type="ECO:0000313" key="3">
    <source>
        <dbReference type="EMBL" id="CAL4772421.1"/>
    </source>
</evidence>
<dbReference type="Proteomes" id="UP001152797">
    <property type="component" value="Unassembled WGS sequence"/>
</dbReference>
<dbReference type="EMBL" id="CAMXCT010000956">
    <property type="protein sequence ID" value="CAI3985109.1"/>
    <property type="molecule type" value="Genomic_DNA"/>
</dbReference>
<evidence type="ECO:0000256" key="1">
    <source>
        <dbReference type="SAM" id="MobiDB-lite"/>
    </source>
</evidence>
<sequence>MASEESLPAPGTPGPSEPGAVEPGEVEPGEVQPPGSRKRPAASKTAVTPKKAVTPKRQPKPKAVTPMKSMKKAKSAASPKGSPKAKAKSKAMAKSKGDKTKKHTLKRPAAVVPLKRPAAAPAAQAGKSAKGSSMEWAVKLQVEEQKAEKDFEEHGEEEEDPGADDMEVDPAEANFRVESEHKDRSKNAKFKKMLKDGQLPKWAVDAWNASCQLSTGRPAAQRKLVNAIISREDATGKLALNLTNPVLDKLKSTYQRHESKDSHKALPKTLFCGKFNLSEDAFQVGLAAGEFQEVIGKDGKVRYSWQVQEHTVSKGSDSRVTLKSESYLTKKDAAFEKARLDGPFIGLFEKNKGQLAIAGPTGQLALCDKETELTAELWTQAQSQLSAAMKFWDNHIKEAKRLLQQVGGDNREDELYNEKDITQSLQKEKGILDHIWQWKEIPDKIGTPLTVKNYDDTMCASGIAGEALELRLAGTEHLASGIAGEVQKDYLRKRGLLQRQEAARSSVQEKSALHELLMSLLAQGILSGTLCHSIAVAAKKDIEKIKEDKELPDLDKLAGLKQGKNLIRSVYGNLEKSSNLPAPFPVEIPYKDGAHAGNILLPHEYFAAMYENDKHWKSSILGDCRTLEKFWTTFDTHPLMKDNPLKRIPEYTKTLIPLSLHGDEVPVFGVGKIWARSVLSFSWTSILANALGASAEECTIYIWGVFEKFVVQDEGDVLGTMSTFFSVLRWSFQALLDGVWPARDWRGIKFPKSSKDGRKAGQPLAGGYRACLLQLCGDLDYFQKWFGIPQSTNHLSPCCQCKATFRGNTSWLDNRN</sequence>
<feature type="compositionally biased region" description="Basic residues" evidence="1">
    <location>
        <begin position="83"/>
        <end position="106"/>
    </location>
</feature>
<comment type="caution">
    <text evidence="2">The sequence shown here is derived from an EMBL/GenBank/DDBJ whole genome shotgun (WGS) entry which is preliminary data.</text>
</comment>
<reference evidence="2" key="1">
    <citation type="submission" date="2022-10" db="EMBL/GenBank/DDBJ databases">
        <authorList>
            <person name="Chen Y."/>
            <person name="Dougan E. K."/>
            <person name="Chan C."/>
            <person name="Rhodes N."/>
            <person name="Thang M."/>
        </authorList>
    </citation>
    <scope>NUCLEOTIDE SEQUENCE</scope>
</reference>
<evidence type="ECO:0000313" key="2">
    <source>
        <dbReference type="EMBL" id="CAI3985109.1"/>
    </source>
</evidence>
<dbReference type="AlphaFoldDB" id="A0A9P1C4X1"/>